<dbReference type="InParanoid" id="A0A218YY34"/>
<proteinExistence type="predicted"/>
<feature type="region of interest" description="Disordered" evidence="1">
    <location>
        <begin position="268"/>
        <end position="290"/>
    </location>
</feature>
<name>A0A218YY34_9HELO</name>
<dbReference type="EMBL" id="MZNU01000332">
    <property type="protein sequence ID" value="OWP00253.1"/>
    <property type="molecule type" value="Genomic_DNA"/>
</dbReference>
<dbReference type="Pfam" id="PF01042">
    <property type="entry name" value="Ribonuc_L-PSP"/>
    <property type="match status" value="1"/>
</dbReference>
<dbReference type="GO" id="GO:0005739">
    <property type="term" value="C:mitochondrion"/>
    <property type="evidence" value="ECO:0007669"/>
    <property type="project" value="TreeGrafter"/>
</dbReference>
<accession>A0A218YY34</accession>
<dbReference type="GO" id="GO:0019239">
    <property type="term" value="F:deaminase activity"/>
    <property type="evidence" value="ECO:0007669"/>
    <property type="project" value="TreeGrafter"/>
</dbReference>
<evidence type="ECO:0000256" key="1">
    <source>
        <dbReference type="SAM" id="MobiDB-lite"/>
    </source>
</evidence>
<evidence type="ECO:0000313" key="3">
    <source>
        <dbReference type="Proteomes" id="UP000242519"/>
    </source>
</evidence>
<feature type="region of interest" description="Disordered" evidence="1">
    <location>
        <begin position="336"/>
        <end position="402"/>
    </location>
</feature>
<sequence>MAKEAVYTPKAPEPLPFFSQAIKSGGMVYCSGSIGVDPATKALVEGGVEARTDADLLHSDLELIARQREWEADGEENKKEQALQNLSEVLLAAGSSIDNVVKVNIFLTDMKDFVAMNAVYERVFHAAPKPVRTCVAVHQLPLGTDVEIELTAHQIKARGKKSKRTASCRPIASEAQLLPVFVGGDPELATPAADTAPPPPSSQIPVSTTRPMKGIRQPRAASGPVSTTPLVPSPAPRRCSFGSAPADFRQAPDGPPQYQSSIMREKIEVSGRRHTSRGPSMSEKTRTRARAQEALNELEPVHGDFGPEDQRALQRNLARMTAVAADTVEDIVRAGQAARERQRRSEGLLRATTAEDRYQAPEEIVVGDHGRREDPRDGKRSRSDDDDDDDDAPAAKRARYPTPAVQIQEPVDIARLAPIALQINYEPHPTADRGDDWWCENFRRLYHQLDIVVTHYFALHDISQVEGSPWTLGMTPEFVRWAEQVADPEWESSTRTGGWDELLKDSRLRKWFLMAILMKIFKTKIFDEYLFGASKEQKEACFALDRAFLTREGFQRTSVRATTVRAVLGLGAVTESFYPCVAKLSAQICLMLQPLTTYLYSLPPLGDAPLPRVADLHQSLHNLVSQAAYLSLCVRVSPTIFQFVDLQPAADWDPEDMHSLETDAYTVGKATIAAAYHREKFVPWVQKRSLAAKSVDELQAVEPPPTQAQLSAHAHAVRRRDADNWQAIAEGRPQNEDPILIPGSQAMARARRALAEIEAARPPAPSFTHRAQSKISVWPVIRRYKPGSDAEDAEPLKPLGEKDGFRIKLVAKGAIVAKYGRKVEENRIELDDWIAVVTAAGQPWISTKAGLGAAVAAASVAATATARFCFGVDVSASLADVFYFGVGKAMEVVAG</sequence>
<dbReference type="PANTHER" id="PTHR11803">
    <property type="entry name" value="2-IMINOBUTANOATE/2-IMINOPROPANOATE DEAMINASE RIDA"/>
    <property type="match status" value="1"/>
</dbReference>
<comment type="caution">
    <text evidence="2">The sequence shown here is derived from an EMBL/GenBank/DDBJ whole genome shotgun (WGS) entry which is preliminary data.</text>
</comment>
<dbReference type="GO" id="GO:0005829">
    <property type="term" value="C:cytosol"/>
    <property type="evidence" value="ECO:0007669"/>
    <property type="project" value="TreeGrafter"/>
</dbReference>
<dbReference type="InterPro" id="IPR006175">
    <property type="entry name" value="YjgF/YER057c/UK114"/>
</dbReference>
<dbReference type="PANTHER" id="PTHR11803:SF42">
    <property type="entry name" value="MMF1"/>
    <property type="match status" value="1"/>
</dbReference>
<feature type="region of interest" description="Disordered" evidence="1">
    <location>
        <begin position="187"/>
        <end position="237"/>
    </location>
</feature>
<gene>
    <name evidence="2" type="ORF">B2J93_3779</name>
</gene>
<reference evidence="2 3" key="1">
    <citation type="submission" date="2017-04" db="EMBL/GenBank/DDBJ databases">
        <title>Draft genome sequence of Marssonina coronaria NL1: causal agent of apple blotch.</title>
        <authorList>
            <person name="Cheng Q."/>
        </authorList>
    </citation>
    <scope>NUCLEOTIDE SEQUENCE [LARGE SCALE GENOMIC DNA]</scope>
    <source>
        <strain evidence="2 3">NL1</strain>
    </source>
</reference>
<protein>
    <submittedName>
        <fullName evidence="2">Uncharacterized protein</fullName>
    </submittedName>
</protein>
<feature type="compositionally biased region" description="Basic and acidic residues" evidence="1">
    <location>
        <begin position="338"/>
        <end position="383"/>
    </location>
</feature>
<dbReference type="OrthoDB" id="309640at2759"/>
<evidence type="ECO:0000313" key="2">
    <source>
        <dbReference type="EMBL" id="OWP00253.1"/>
    </source>
</evidence>
<dbReference type="Proteomes" id="UP000242519">
    <property type="component" value="Unassembled WGS sequence"/>
</dbReference>
<dbReference type="InterPro" id="IPR035959">
    <property type="entry name" value="RutC-like_sf"/>
</dbReference>
<dbReference type="CDD" id="cd00448">
    <property type="entry name" value="YjgF_YER057c_UK114_family"/>
    <property type="match status" value="1"/>
</dbReference>
<dbReference type="Gene3D" id="3.30.1330.40">
    <property type="entry name" value="RutC-like"/>
    <property type="match status" value="1"/>
</dbReference>
<organism evidence="2 3">
    <name type="scientific">Diplocarpon coronariae</name>
    <dbReference type="NCBI Taxonomy" id="2795749"/>
    <lineage>
        <taxon>Eukaryota</taxon>
        <taxon>Fungi</taxon>
        <taxon>Dikarya</taxon>
        <taxon>Ascomycota</taxon>
        <taxon>Pezizomycotina</taxon>
        <taxon>Leotiomycetes</taxon>
        <taxon>Helotiales</taxon>
        <taxon>Drepanopezizaceae</taxon>
        <taxon>Diplocarpon</taxon>
    </lineage>
</organism>
<dbReference type="STRING" id="503106.A0A218YY34"/>
<keyword evidence="3" id="KW-1185">Reference proteome</keyword>
<dbReference type="SUPFAM" id="SSF55298">
    <property type="entry name" value="YjgF-like"/>
    <property type="match status" value="1"/>
</dbReference>
<dbReference type="AlphaFoldDB" id="A0A218YY34"/>